<keyword evidence="1" id="KW-0805">Transcription regulation</keyword>
<dbReference type="Gene3D" id="1.10.10.10">
    <property type="entry name" value="Winged helix-like DNA-binding domain superfamily/Winged helix DNA-binding domain"/>
    <property type="match status" value="1"/>
</dbReference>
<dbReference type="PANTHER" id="PTHR30136">
    <property type="entry name" value="HELIX-TURN-HELIX TRANSCRIPTIONAL REGULATOR, ICLR FAMILY"/>
    <property type="match status" value="1"/>
</dbReference>
<evidence type="ECO:0000313" key="6">
    <source>
        <dbReference type="EMBL" id="MBZ6078471.1"/>
    </source>
</evidence>
<organism evidence="6 7">
    <name type="scientific">Microvirga puerhi</name>
    <dbReference type="NCBI Taxonomy" id="2876078"/>
    <lineage>
        <taxon>Bacteria</taxon>
        <taxon>Pseudomonadati</taxon>
        <taxon>Pseudomonadota</taxon>
        <taxon>Alphaproteobacteria</taxon>
        <taxon>Hyphomicrobiales</taxon>
        <taxon>Methylobacteriaceae</taxon>
        <taxon>Microvirga</taxon>
    </lineage>
</organism>
<dbReference type="PROSITE" id="PS51078">
    <property type="entry name" value="ICLR_ED"/>
    <property type="match status" value="1"/>
</dbReference>
<dbReference type="CDD" id="cd00090">
    <property type="entry name" value="HTH_ARSR"/>
    <property type="match status" value="1"/>
</dbReference>
<evidence type="ECO:0000259" key="5">
    <source>
        <dbReference type="PROSITE" id="PS51078"/>
    </source>
</evidence>
<feature type="domain" description="IclR-ED" evidence="5">
    <location>
        <begin position="79"/>
        <end position="259"/>
    </location>
</feature>
<protein>
    <submittedName>
        <fullName evidence="6">Helix-turn-helix domain-containing protein</fullName>
    </submittedName>
</protein>
<dbReference type="InterPro" id="IPR036388">
    <property type="entry name" value="WH-like_DNA-bd_sf"/>
</dbReference>
<dbReference type="RefSeq" id="WP_224315220.1">
    <property type="nucleotide sequence ID" value="NZ_JAIRBM010000018.1"/>
</dbReference>
<dbReference type="InterPro" id="IPR005471">
    <property type="entry name" value="Tscrpt_reg_IclR_N"/>
</dbReference>
<keyword evidence="2" id="KW-0238">DNA-binding</keyword>
<evidence type="ECO:0000256" key="3">
    <source>
        <dbReference type="ARBA" id="ARBA00023163"/>
    </source>
</evidence>
<sequence>MELTRLPTDDNIDGTQAIRRAAAILRRIGQGGSNGVKLGAITEALQLPRSTTHRILKCLVEEGLVRHEQDKRRYVVGRLTYELGLTVTHDTLEIAQWRIAIDRVAKRTGATSYLMGRSGIEATCLLKTEGSAMIRVIPVEVGQCRPLGVGAGSAALLAALDADTSEQVIQTIAPLLQSYPNLSQEAIRRIVTEARSTGFAVSKSNVVKDVIGIGMAIPMTEGTTYLALSIAALASQADHQTIENWKQIIREEIHAVLHA</sequence>
<reference evidence="6 7" key="1">
    <citation type="submission" date="2021-09" db="EMBL/GenBank/DDBJ databases">
        <title>The complete genome sequence of a new microorganism.</title>
        <authorList>
            <person name="Zi Z."/>
        </authorList>
    </citation>
    <scope>NUCLEOTIDE SEQUENCE [LARGE SCALE GENOMIC DNA]</scope>
    <source>
        <strain evidence="6 7">WGZ8</strain>
    </source>
</reference>
<dbReference type="InterPro" id="IPR029016">
    <property type="entry name" value="GAF-like_dom_sf"/>
</dbReference>
<proteinExistence type="predicted"/>
<keyword evidence="3" id="KW-0804">Transcription</keyword>
<evidence type="ECO:0000256" key="1">
    <source>
        <dbReference type="ARBA" id="ARBA00023015"/>
    </source>
</evidence>
<dbReference type="SUPFAM" id="SSF46785">
    <property type="entry name" value="Winged helix' DNA-binding domain"/>
    <property type="match status" value="1"/>
</dbReference>
<dbReference type="InterPro" id="IPR050707">
    <property type="entry name" value="HTH_MetabolicPath_Reg"/>
</dbReference>
<dbReference type="InterPro" id="IPR011991">
    <property type="entry name" value="ArsR-like_HTH"/>
</dbReference>
<dbReference type="EMBL" id="JAIRBM010000018">
    <property type="protein sequence ID" value="MBZ6078471.1"/>
    <property type="molecule type" value="Genomic_DNA"/>
</dbReference>
<dbReference type="InterPro" id="IPR014757">
    <property type="entry name" value="Tscrpt_reg_IclR_C"/>
</dbReference>
<dbReference type="SMART" id="SM00346">
    <property type="entry name" value="HTH_ICLR"/>
    <property type="match status" value="1"/>
</dbReference>
<evidence type="ECO:0000256" key="2">
    <source>
        <dbReference type="ARBA" id="ARBA00023125"/>
    </source>
</evidence>
<comment type="caution">
    <text evidence="6">The sequence shown here is derived from an EMBL/GenBank/DDBJ whole genome shotgun (WGS) entry which is preliminary data.</text>
</comment>
<evidence type="ECO:0000259" key="4">
    <source>
        <dbReference type="PROSITE" id="PS51077"/>
    </source>
</evidence>
<evidence type="ECO:0000313" key="7">
    <source>
        <dbReference type="Proteomes" id="UP000704176"/>
    </source>
</evidence>
<keyword evidence="7" id="KW-1185">Reference proteome</keyword>
<name>A0ABS7VSE5_9HYPH</name>
<dbReference type="Gene3D" id="3.30.450.40">
    <property type="match status" value="1"/>
</dbReference>
<feature type="domain" description="HTH iclR-type" evidence="4">
    <location>
        <begin position="15"/>
        <end position="78"/>
    </location>
</feature>
<dbReference type="Proteomes" id="UP000704176">
    <property type="component" value="Unassembled WGS sequence"/>
</dbReference>
<gene>
    <name evidence="6" type="ORF">K9B37_19625</name>
</gene>
<dbReference type="SUPFAM" id="SSF55781">
    <property type="entry name" value="GAF domain-like"/>
    <property type="match status" value="1"/>
</dbReference>
<accession>A0ABS7VSE5</accession>
<dbReference type="PROSITE" id="PS51077">
    <property type="entry name" value="HTH_ICLR"/>
    <property type="match status" value="1"/>
</dbReference>
<dbReference type="Pfam" id="PF09339">
    <property type="entry name" value="HTH_IclR"/>
    <property type="match status" value="1"/>
</dbReference>
<dbReference type="PANTHER" id="PTHR30136:SF39">
    <property type="entry name" value="TRANSCRIPTIONAL REGULATORY PROTEIN"/>
    <property type="match status" value="1"/>
</dbReference>
<dbReference type="InterPro" id="IPR036390">
    <property type="entry name" value="WH_DNA-bd_sf"/>
</dbReference>
<dbReference type="Pfam" id="PF01614">
    <property type="entry name" value="IclR_C"/>
    <property type="match status" value="1"/>
</dbReference>